<dbReference type="InterPro" id="IPR009057">
    <property type="entry name" value="Homeodomain-like_sf"/>
</dbReference>
<name>A0ABX1IVQ5_9PSEU</name>
<proteinExistence type="predicted"/>
<dbReference type="EMBL" id="JAAXLS010000001">
    <property type="protein sequence ID" value="NKQ51570.1"/>
    <property type="molecule type" value="Genomic_DNA"/>
</dbReference>
<dbReference type="InterPro" id="IPR001647">
    <property type="entry name" value="HTH_TetR"/>
</dbReference>
<gene>
    <name evidence="5" type="ORF">HFP15_01600</name>
</gene>
<dbReference type="Gene3D" id="1.10.357.10">
    <property type="entry name" value="Tetracycline Repressor, domain 2"/>
    <property type="match status" value="1"/>
</dbReference>
<comment type="caution">
    <text evidence="5">The sequence shown here is derived from an EMBL/GenBank/DDBJ whole genome shotgun (WGS) entry which is preliminary data.</text>
</comment>
<feature type="DNA-binding region" description="H-T-H motif" evidence="2">
    <location>
        <begin position="47"/>
        <end position="66"/>
    </location>
</feature>
<evidence type="ECO:0000256" key="3">
    <source>
        <dbReference type="SAM" id="MobiDB-lite"/>
    </source>
</evidence>
<accession>A0ABX1IVQ5</accession>
<evidence type="ECO:0000313" key="5">
    <source>
        <dbReference type="EMBL" id="NKQ51570.1"/>
    </source>
</evidence>
<feature type="domain" description="HTH tetR-type" evidence="4">
    <location>
        <begin position="21"/>
        <end position="84"/>
    </location>
</feature>
<evidence type="ECO:0000313" key="6">
    <source>
        <dbReference type="Proteomes" id="UP000715441"/>
    </source>
</evidence>
<keyword evidence="6" id="KW-1185">Reference proteome</keyword>
<protein>
    <submittedName>
        <fullName evidence="5">TetR/AcrR family transcriptional regulator</fullName>
    </submittedName>
</protein>
<dbReference type="Proteomes" id="UP000715441">
    <property type="component" value="Unassembled WGS sequence"/>
</dbReference>
<dbReference type="SUPFAM" id="SSF46689">
    <property type="entry name" value="Homeodomain-like"/>
    <property type="match status" value="1"/>
</dbReference>
<dbReference type="Pfam" id="PF00440">
    <property type="entry name" value="TetR_N"/>
    <property type="match status" value="1"/>
</dbReference>
<evidence type="ECO:0000256" key="2">
    <source>
        <dbReference type="PROSITE-ProRule" id="PRU00335"/>
    </source>
</evidence>
<evidence type="ECO:0000256" key="1">
    <source>
        <dbReference type="ARBA" id="ARBA00023125"/>
    </source>
</evidence>
<dbReference type="RefSeq" id="WP_168510579.1">
    <property type="nucleotide sequence ID" value="NZ_JAAXLS010000001.1"/>
</dbReference>
<sequence length="203" mass="23048">MNDPEPRRRPYDSPIRRQRAAQTRERIVAAGAELVHERPVWDWRLLTARTVAERAGVNERTVYRHFATERGLRDAVLQRLQQEAGVTAAGTIELDDIADITARTFAYVSSFPTAERKPADATFAAVDKRRRDSLLDAVGRAAADWPEEDRTAAAAMLDVLWSLVSYERLVTAWELDPKQATRAIRWVMGMVENEIRQGRRPAP</sequence>
<reference evidence="5 6" key="1">
    <citation type="submission" date="2020-04" db="EMBL/GenBank/DDBJ databases">
        <title>Novel species.</title>
        <authorList>
            <person name="Teo W.F.A."/>
            <person name="Lipun K."/>
            <person name="Srisuk N."/>
            <person name="Duangmal K."/>
        </authorList>
    </citation>
    <scope>NUCLEOTIDE SEQUENCE [LARGE SCALE GENOMIC DNA]</scope>
    <source>
        <strain evidence="5 6">K13G38</strain>
    </source>
</reference>
<feature type="region of interest" description="Disordered" evidence="3">
    <location>
        <begin position="1"/>
        <end position="20"/>
    </location>
</feature>
<keyword evidence="1 2" id="KW-0238">DNA-binding</keyword>
<evidence type="ECO:0000259" key="4">
    <source>
        <dbReference type="PROSITE" id="PS50977"/>
    </source>
</evidence>
<organism evidence="5 6">
    <name type="scientific">Amycolatopsis acididurans</name>
    <dbReference type="NCBI Taxonomy" id="2724524"/>
    <lineage>
        <taxon>Bacteria</taxon>
        <taxon>Bacillati</taxon>
        <taxon>Actinomycetota</taxon>
        <taxon>Actinomycetes</taxon>
        <taxon>Pseudonocardiales</taxon>
        <taxon>Pseudonocardiaceae</taxon>
        <taxon>Amycolatopsis</taxon>
    </lineage>
</organism>
<feature type="compositionally biased region" description="Basic and acidic residues" evidence="3">
    <location>
        <begin position="1"/>
        <end position="15"/>
    </location>
</feature>
<dbReference type="PROSITE" id="PS50977">
    <property type="entry name" value="HTH_TETR_2"/>
    <property type="match status" value="1"/>
</dbReference>